<keyword evidence="3" id="KW-1185">Reference proteome</keyword>
<dbReference type="OrthoDB" id="9811177at2"/>
<accession>U4KKJ9</accession>
<proteinExistence type="predicted"/>
<dbReference type="PANTHER" id="PTHR30399">
    <property type="entry name" value="UNCHARACTERIZED PROTEIN YGJP"/>
    <property type="match status" value="1"/>
</dbReference>
<dbReference type="HOGENOM" id="CLU_065947_1_1_14"/>
<dbReference type="Gene3D" id="3.30.2010.10">
    <property type="entry name" value="Metalloproteases ('zincins'), catalytic domain"/>
    <property type="match status" value="1"/>
</dbReference>
<dbReference type="PANTHER" id="PTHR30399:SF1">
    <property type="entry name" value="UTP PYROPHOSPHATASE"/>
    <property type="match status" value="1"/>
</dbReference>
<sequence>MSITKYYLIDGEHIECQIEYKKIKNAYIRLKNNILYVSANKYIKIEDIDRFVIEKYPLLKNKMDKKVHTEKYQLWGKVLSEDEFYLKNGLKISDKNYYLILKNEVRLKTEEIFEKISSNLQKLGLNKVPFIYKKLTAKYGSCHIVKKEITLNIFLAKIDPIYLEYVIYHEYAHLIVPNHSQKFYHVLDQLMANHKEIEKELKKIPIIF</sequence>
<dbReference type="EMBL" id="FO681347">
    <property type="protein sequence ID" value="CCV64274.1"/>
    <property type="molecule type" value="Genomic_DNA"/>
</dbReference>
<dbReference type="KEGG" id="apal:BN85406970"/>
<evidence type="ECO:0000259" key="1">
    <source>
        <dbReference type="Pfam" id="PF01863"/>
    </source>
</evidence>
<protein>
    <recommendedName>
        <fullName evidence="1">YgjP-like metallopeptidase domain-containing protein</fullName>
    </recommendedName>
</protein>
<organism evidence="2 3">
    <name type="scientific">Alteracholeplasma palmae (strain ATCC 49389 / J233)</name>
    <name type="common">Acholeplasma palmae</name>
    <dbReference type="NCBI Taxonomy" id="1318466"/>
    <lineage>
        <taxon>Bacteria</taxon>
        <taxon>Bacillati</taxon>
        <taxon>Mycoplasmatota</taxon>
        <taxon>Mollicutes</taxon>
        <taxon>Acholeplasmatales</taxon>
        <taxon>Acholeplasmataceae</taxon>
        <taxon>Acholeplasma</taxon>
    </lineage>
</organism>
<dbReference type="InterPro" id="IPR053136">
    <property type="entry name" value="UTP_pyrophosphatase-like"/>
</dbReference>
<dbReference type="AlphaFoldDB" id="U4KKJ9"/>
<dbReference type="InterPro" id="IPR002725">
    <property type="entry name" value="YgjP-like_metallopeptidase"/>
</dbReference>
<dbReference type="Pfam" id="PF01863">
    <property type="entry name" value="YgjP-like"/>
    <property type="match status" value="1"/>
</dbReference>
<name>U4KKJ9_ALTPJ</name>
<feature type="domain" description="YgjP-like metallopeptidase" evidence="1">
    <location>
        <begin position="110"/>
        <end position="203"/>
    </location>
</feature>
<gene>
    <name evidence="2" type="ORF">BN85406970</name>
</gene>
<dbReference type="CDD" id="cd07344">
    <property type="entry name" value="M48_yhfN_like"/>
    <property type="match status" value="1"/>
</dbReference>
<evidence type="ECO:0000313" key="2">
    <source>
        <dbReference type="EMBL" id="CCV64274.1"/>
    </source>
</evidence>
<dbReference type="RefSeq" id="WP_026658622.1">
    <property type="nucleotide sequence ID" value="NC_022538.1"/>
</dbReference>
<evidence type="ECO:0000313" key="3">
    <source>
        <dbReference type="Proteomes" id="UP000032740"/>
    </source>
</evidence>
<dbReference type="Proteomes" id="UP000032740">
    <property type="component" value="Chromosome"/>
</dbReference>
<dbReference type="STRING" id="1318466.BN85406970"/>
<reference evidence="2 3" key="1">
    <citation type="journal article" date="2013" name="J. Mol. Microbiol. Biotechnol.">
        <title>Analysis of the Complete Genomes of Acholeplasma brassicae , A. palmae and A. laidlawii and Their Comparison to the Obligate Parasites from ' Candidatus Phytoplasma'.</title>
        <authorList>
            <person name="Kube M."/>
            <person name="Siewert C."/>
            <person name="Migdoll A.M."/>
            <person name="Duduk B."/>
            <person name="Holz S."/>
            <person name="Rabus R."/>
            <person name="Seemuller E."/>
            <person name="Mitrovic J."/>
            <person name="Muller I."/>
            <person name="Buttner C."/>
            <person name="Reinhardt R."/>
        </authorList>
    </citation>
    <scope>NUCLEOTIDE SEQUENCE [LARGE SCALE GENOMIC DNA]</scope>
    <source>
        <strain evidence="2 3">J233</strain>
    </source>
</reference>